<name>A0A4D7JHT8_9BACT</name>
<dbReference type="KEGG" id="fpf:DCC35_10750"/>
<dbReference type="EMBL" id="CP028923">
    <property type="protein sequence ID" value="QCK15191.1"/>
    <property type="molecule type" value="Genomic_DNA"/>
</dbReference>
<evidence type="ECO:0000256" key="1">
    <source>
        <dbReference type="ARBA" id="ARBA00004442"/>
    </source>
</evidence>
<evidence type="ECO:0008006" key="6">
    <source>
        <dbReference type="Google" id="ProtNLM"/>
    </source>
</evidence>
<dbReference type="SUPFAM" id="SSF56935">
    <property type="entry name" value="Porins"/>
    <property type="match status" value="1"/>
</dbReference>
<reference evidence="4 5" key="1">
    <citation type="submission" date="2018-04" db="EMBL/GenBank/DDBJ databases">
        <title>Complete genome uncultured novel isolate.</title>
        <authorList>
            <person name="Merlino G."/>
        </authorList>
    </citation>
    <scope>NUCLEOTIDE SEQUENCE [LARGE SCALE GENOMIC DNA]</scope>
    <source>
        <strain evidence="5">R1DC9</strain>
    </source>
</reference>
<dbReference type="Gene3D" id="2.40.170.20">
    <property type="entry name" value="TonB-dependent receptor, beta-barrel domain"/>
    <property type="match status" value="1"/>
</dbReference>
<evidence type="ECO:0000313" key="5">
    <source>
        <dbReference type="Proteomes" id="UP000298616"/>
    </source>
</evidence>
<organism evidence="4 5">
    <name type="scientific">Mangrovivirga cuniculi</name>
    <dbReference type="NCBI Taxonomy" id="2715131"/>
    <lineage>
        <taxon>Bacteria</taxon>
        <taxon>Pseudomonadati</taxon>
        <taxon>Bacteroidota</taxon>
        <taxon>Cytophagia</taxon>
        <taxon>Cytophagales</taxon>
        <taxon>Mangrovivirgaceae</taxon>
        <taxon>Mangrovivirga</taxon>
    </lineage>
</organism>
<dbReference type="AlphaFoldDB" id="A0A4D7JHT8"/>
<gene>
    <name evidence="4" type="ORF">DCC35_10750</name>
</gene>
<evidence type="ECO:0000256" key="2">
    <source>
        <dbReference type="ARBA" id="ARBA00023136"/>
    </source>
</evidence>
<proteinExistence type="predicted"/>
<keyword evidence="2" id="KW-0472">Membrane</keyword>
<dbReference type="Proteomes" id="UP000298616">
    <property type="component" value="Chromosome"/>
</dbReference>
<dbReference type="RefSeq" id="WP_137090776.1">
    <property type="nucleotide sequence ID" value="NZ_CP028923.1"/>
</dbReference>
<evidence type="ECO:0000313" key="4">
    <source>
        <dbReference type="EMBL" id="QCK15191.1"/>
    </source>
</evidence>
<evidence type="ECO:0000256" key="3">
    <source>
        <dbReference type="ARBA" id="ARBA00023237"/>
    </source>
</evidence>
<comment type="subcellular location">
    <subcellularLocation>
        <location evidence="1">Cell outer membrane</location>
    </subcellularLocation>
</comment>
<dbReference type="OrthoDB" id="127311at2"/>
<sequence length="103" mass="12084">MGGITYRKNQWRANLRYRYLGDRPGDETNTLIAEGYFLLDSNIKYEREKFFATLTLENILDEEWAEAQFATESRLRGEAQSVTEMNFTPGYPLTFRVQVGVRF</sequence>
<protein>
    <recommendedName>
        <fullName evidence="6">TonB-dependent receptor-like beta-barrel domain-containing protein</fullName>
    </recommendedName>
</protein>
<dbReference type="GO" id="GO:0009279">
    <property type="term" value="C:cell outer membrane"/>
    <property type="evidence" value="ECO:0007669"/>
    <property type="project" value="UniProtKB-SubCell"/>
</dbReference>
<dbReference type="InterPro" id="IPR036942">
    <property type="entry name" value="Beta-barrel_TonB_sf"/>
</dbReference>
<accession>A0A4D7JHT8</accession>
<keyword evidence="3" id="KW-0998">Cell outer membrane</keyword>
<keyword evidence="5" id="KW-1185">Reference proteome</keyword>